<feature type="region of interest" description="Disordered" evidence="1">
    <location>
        <begin position="1"/>
        <end position="36"/>
    </location>
</feature>
<evidence type="ECO:0000256" key="1">
    <source>
        <dbReference type="SAM" id="MobiDB-lite"/>
    </source>
</evidence>
<sequence length="87" mass="9334">MVEASKILSDAKADAAKLSKQTGLPEKPAFEFRGDAREEADRRNFAYQDAIGAREGAAEAITDKVGSDVTDSVLQNTDGNNYKGVNK</sequence>
<keyword evidence="3" id="KW-1185">Reference proteome</keyword>
<organism evidence="2 3">
    <name type="scientific">Cyclotella atomus</name>
    <dbReference type="NCBI Taxonomy" id="382360"/>
    <lineage>
        <taxon>Eukaryota</taxon>
        <taxon>Sar</taxon>
        <taxon>Stramenopiles</taxon>
        <taxon>Ochrophyta</taxon>
        <taxon>Bacillariophyta</taxon>
        <taxon>Coscinodiscophyceae</taxon>
        <taxon>Thalassiosirophycidae</taxon>
        <taxon>Stephanodiscales</taxon>
        <taxon>Stephanodiscaceae</taxon>
        <taxon>Cyclotella</taxon>
    </lineage>
</organism>
<evidence type="ECO:0000313" key="2">
    <source>
        <dbReference type="EMBL" id="KAL3773242.1"/>
    </source>
</evidence>
<comment type="caution">
    <text evidence="2">The sequence shown here is derived from an EMBL/GenBank/DDBJ whole genome shotgun (WGS) entry which is preliminary data.</text>
</comment>
<name>A0ABD3NEN4_9STRA</name>
<dbReference type="AlphaFoldDB" id="A0ABD3NEN4"/>
<reference evidence="2 3" key="1">
    <citation type="submission" date="2024-10" db="EMBL/GenBank/DDBJ databases">
        <title>Updated reference genomes for cyclostephanoid diatoms.</title>
        <authorList>
            <person name="Roberts W.R."/>
            <person name="Alverson A.J."/>
        </authorList>
    </citation>
    <scope>NUCLEOTIDE SEQUENCE [LARGE SCALE GENOMIC DNA]</scope>
    <source>
        <strain evidence="2 3">AJA010-31</strain>
    </source>
</reference>
<accession>A0ABD3NEN4</accession>
<protein>
    <submittedName>
        <fullName evidence="2">Uncharacterized protein</fullName>
    </submittedName>
</protein>
<dbReference type="EMBL" id="JALLPJ020001241">
    <property type="protein sequence ID" value="KAL3773242.1"/>
    <property type="molecule type" value="Genomic_DNA"/>
</dbReference>
<dbReference type="Proteomes" id="UP001530400">
    <property type="component" value="Unassembled WGS sequence"/>
</dbReference>
<proteinExistence type="predicted"/>
<gene>
    <name evidence="2" type="ORF">ACHAWO_011509</name>
</gene>
<evidence type="ECO:0000313" key="3">
    <source>
        <dbReference type="Proteomes" id="UP001530400"/>
    </source>
</evidence>